<proteinExistence type="predicted"/>
<name>A0A5C6PHX3_9TELE</name>
<reference evidence="1 2" key="1">
    <citation type="submission" date="2019-04" db="EMBL/GenBank/DDBJ databases">
        <title>Chromosome genome assembly for Takifugu flavidus.</title>
        <authorList>
            <person name="Xiao S."/>
        </authorList>
    </citation>
    <scope>NUCLEOTIDE SEQUENCE [LARGE SCALE GENOMIC DNA]</scope>
    <source>
        <strain evidence="1">HTHZ2018</strain>
        <tissue evidence="1">Muscle</tissue>
    </source>
</reference>
<accession>A0A5C6PHX3</accession>
<dbReference type="Proteomes" id="UP000324091">
    <property type="component" value="Chromosome 11"/>
</dbReference>
<sequence length="232" mass="25471">MQPAARITLSKVLPFVSNKFLARELSRHGKLVSPIRKLLSGCKSPLLRHVVSHRRQVHMVLNNRAEEVNYCFVVHVDDFDYILFATSSALMCFNCGEEGHLGLSDSATGAAASDPALALRRRWCSAEGAPAVLDGAQMESKAEGAGDSGDKKAGRLEDAATATDTSNHEYTSDGSKLSNMVVYSERDDLYPPSMLKSFLTQTKGMRGPDLGIYFPDKLLFIQSASHWIKHRV</sequence>
<evidence type="ECO:0000313" key="2">
    <source>
        <dbReference type="Proteomes" id="UP000324091"/>
    </source>
</evidence>
<evidence type="ECO:0000313" key="1">
    <source>
        <dbReference type="EMBL" id="TWW78288.1"/>
    </source>
</evidence>
<comment type="caution">
    <text evidence="1">The sequence shown here is derived from an EMBL/GenBank/DDBJ whole genome shotgun (WGS) entry which is preliminary data.</text>
</comment>
<gene>
    <name evidence="1" type="ORF">D4764_11G0004090</name>
</gene>
<keyword evidence="2" id="KW-1185">Reference proteome</keyword>
<organism evidence="1 2">
    <name type="scientific">Takifugu flavidus</name>
    <name type="common">sansaifugu</name>
    <dbReference type="NCBI Taxonomy" id="433684"/>
    <lineage>
        <taxon>Eukaryota</taxon>
        <taxon>Metazoa</taxon>
        <taxon>Chordata</taxon>
        <taxon>Craniata</taxon>
        <taxon>Vertebrata</taxon>
        <taxon>Euteleostomi</taxon>
        <taxon>Actinopterygii</taxon>
        <taxon>Neopterygii</taxon>
        <taxon>Teleostei</taxon>
        <taxon>Neoteleostei</taxon>
        <taxon>Acanthomorphata</taxon>
        <taxon>Eupercaria</taxon>
        <taxon>Tetraodontiformes</taxon>
        <taxon>Tetradontoidea</taxon>
        <taxon>Tetraodontidae</taxon>
        <taxon>Takifugu</taxon>
    </lineage>
</organism>
<dbReference type="EMBL" id="RHFK02000003">
    <property type="protein sequence ID" value="TWW78288.1"/>
    <property type="molecule type" value="Genomic_DNA"/>
</dbReference>
<dbReference type="AlphaFoldDB" id="A0A5C6PHX3"/>
<protein>
    <submittedName>
        <fullName evidence="1">Transposon TX1 uncharacterized 82 kDa protein ORF 1</fullName>
    </submittedName>
</protein>
<feature type="non-terminal residue" evidence="1">
    <location>
        <position position="232"/>
    </location>
</feature>